<accession>A0A0K9NN91</accession>
<dbReference type="PIRSF" id="PIRSF019663">
    <property type="entry name" value="Legumain"/>
    <property type="match status" value="1"/>
</dbReference>
<keyword evidence="3" id="KW-0337">GPI-anchor biosynthesis</keyword>
<dbReference type="FunFam" id="3.40.50.1460:FF:000010">
    <property type="entry name" value="putative GPI-anchor transamidase"/>
    <property type="match status" value="1"/>
</dbReference>
<protein>
    <submittedName>
        <fullName evidence="7">Putative Gpi-anchor transamidase</fullName>
    </submittedName>
</protein>
<sequence length="384" mass="43738">MVSLLYCVTCAFLVILVVGFASSSTIHNNNWAVLVCTSRFWFNYRHMANTLSLYRTVKRLGIPDERIILMLADDMACNARNNYPAQVFNNENHQLNLYGDNVEVDYRGYEVTVDNFMRVLTGRHETSVPRSKRLLSDEGSHILLYMTGHGGDEFLKFQDNEELQSHDLADAVKQMKEKHRFKELLIMVDTCQAATLFSQLQSPGVLAIGSSLKGENSYSHHLDSHIGVSVVDRFTFYTLAFFEKLTMYSNASLNSLFNSYKPNLLMSTAYYRMDLYERPLNEVPVTNFFGSVMTTIHTDSAYKGFASTITKSTDPVKDNGDIFSKDDKHEEGLQNRNLKEQQCSFHVWWKALEKEQGDVFIKYGLISMFAILGLSTLLSAKSTN</sequence>
<dbReference type="GO" id="GO:0016255">
    <property type="term" value="P:attachment of GPI anchor to protein"/>
    <property type="evidence" value="ECO:0000318"/>
    <property type="project" value="GO_Central"/>
</dbReference>
<dbReference type="GO" id="GO:0042765">
    <property type="term" value="C:GPI-anchor transamidase complex"/>
    <property type="evidence" value="ECO:0000318"/>
    <property type="project" value="GO_Central"/>
</dbReference>
<dbReference type="PIRSF" id="PIRSF500138">
    <property type="entry name" value="GPI8"/>
    <property type="match status" value="1"/>
</dbReference>
<reference evidence="8" key="1">
    <citation type="journal article" date="2016" name="Nature">
        <title>The genome of the seagrass Zostera marina reveals angiosperm adaptation to the sea.</title>
        <authorList>
            <person name="Olsen J.L."/>
            <person name="Rouze P."/>
            <person name="Verhelst B."/>
            <person name="Lin Y.-C."/>
            <person name="Bayer T."/>
            <person name="Collen J."/>
            <person name="Dattolo E."/>
            <person name="De Paoli E."/>
            <person name="Dittami S."/>
            <person name="Maumus F."/>
            <person name="Michel G."/>
            <person name="Kersting A."/>
            <person name="Lauritano C."/>
            <person name="Lohaus R."/>
            <person name="Toepel M."/>
            <person name="Tonon T."/>
            <person name="Vanneste K."/>
            <person name="Amirebrahimi M."/>
            <person name="Brakel J."/>
            <person name="Bostroem C."/>
            <person name="Chovatia M."/>
            <person name="Grimwood J."/>
            <person name="Jenkins J.W."/>
            <person name="Jueterbock A."/>
            <person name="Mraz A."/>
            <person name="Stam W.T."/>
            <person name="Tice H."/>
            <person name="Bornberg-Bauer E."/>
            <person name="Green P.J."/>
            <person name="Pearson G.A."/>
            <person name="Procaccini G."/>
            <person name="Duarte C.M."/>
            <person name="Schmutz J."/>
            <person name="Reusch T.B.H."/>
            <person name="Van de Peer Y."/>
        </authorList>
    </citation>
    <scope>NUCLEOTIDE SEQUENCE [LARGE SCALE GENOMIC DNA]</scope>
    <source>
        <strain evidence="8">cv. Finnish</strain>
    </source>
</reference>
<proteinExistence type="inferred from homology"/>
<dbReference type="GO" id="GO:0006508">
    <property type="term" value="P:proteolysis"/>
    <property type="evidence" value="ECO:0007669"/>
    <property type="project" value="InterPro"/>
</dbReference>
<dbReference type="Gene3D" id="3.40.50.1460">
    <property type="match status" value="1"/>
</dbReference>
<feature type="signal peptide" evidence="6">
    <location>
        <begin position="1"/>
        <end position="23"/>
    </location>
</feature>
<feature type="chain" id="PRO_5005526932" evidence="6">
    <location>
        <begin position="24"/>
        <end position="384"/>
    </location>
</feature>
<comment type="caution">
    <text evidence="7">The sequence shown here is derived from an EMBL/GenBank/DDBJ whole genome shotgun (WGS) entry which is preliminary data.</text>
</comment>
<dbReference type="UniPathway" id="UPA00196"/>
<dbReference type="Pfam" id="PF01650">
    <property type="entry name" value="Peptidase_C13"/>
    <property type="match status" value="1"/>
</dbReference>
<feature type="active site" evidence="5">
    <location>
        <position position="149"/>
    </location>
</feature>
<feature type="active site" description="Nucleophile" evidence="5">
    <location>
        <position position="191"/>
    </location>
</feature>
<evidence type="ECO:0000313" key="7">
    <source>
        <dbReference type="EMBL" id="KMZ57547.1"/>
    </source>
</evidence>
<evidence type="ECO:0000256" key="3">
    <source>
        <dbReference type="ARBA" id="ARBA00022502"/>
    </source>
</evidence>
<keyword evidence="8" id="KW-1185">Reference proteome</keyword>
<comment type="pathway">
    <text evidence="1">Glycolipid biosynthesis; glycosylphosphatidylinositol-anchor biosynthesis.</text>
</comment>
<comment type="similarity">
    <text evidence="2">Belongs to the peptidase C13 family.</text>
</comment>
<dbReference type="OrthoDB" id="192611at2759"/>
<dbReference type="PRINTS" id="PR00776">
    <property type="entry name" value="HEMOGLOBNASE"/>
</dbReference>
<dbReference type="GO" id="GO:0003923">
    <property type="term" value="F:GPI-anchor transamidase activity"/>
    <property type="evidence" value="ECO:0000318"/>
    <property type="project" value="GO_Central"/>
</dbReference>
<evidence type="ECO:0000256" key="5">
    <source>
        <dbReference type="PIRSR" id="PIRSR019663-1"/>
    </source>
</evidence>
<dbReference type="EMBL" id="LFYR01002060">
    <property type="protein sequence ID" value="KMZ57547.1"/>
    <property type="molecule type" value="Genomic_DNA"/>
</dbReference>
<evidence type="ECO:0000256" key="6">
    <source>
        <dbReference type="SAM" id="SignalP"/>
    </source>
</evidence>
<dbReference type="Proteomes" id="UP000036987">
    <property type="component" value="Unassembled WGS sequence"/>
</dbReference>
<keyword evidence="4 6" id="KW-0732">Signal</keyword>
<evidence type="ECO:0000313" key="8">
    <source>
        <dbReference type="Proteomes" id="UP000036987"/>
    </source>
</evidence>
<dbReference type="InterPro" id="IPR028361">
    <property type="entry name" value="GPI_transamidase"/>
</dbReference>
<name>A0A0K9NN91_ZOSMR</name>
<dbReference type="STRING" id="29655.A0A0K9NN91"/>
<evidence type="ECO:0000256" key="1">
    <source>
        <dbReference type="ARBA" id="ARBA00004687"/>
    </source>
</evidence>
<dbReference type="GO" id="GO:0006506">
    <property type="term" value="P:GPI anchor biosynthetic process"/>
    <property type="evidence" value="ECO:0007669"/>
    <property type="project" value="UniProtKB-UniPathway"/>
</dbReference>
<dbReference type="PANTHER" id="PTHR48067">
    <property type="entry name" value="GPI-ANCHOR TRANSAMIDASE"/>
    <property type="match status" value="1"/>
</dbReference>
<evidence type="ECO:0000256" key="4">
    <source>
        <dbReference type="ARBA" id="ARBA00022729"/>
    </source>
</evidence>
<dbReference type="OMA" id="VMESQFP"/>
<gene>
    <name evidence="7" type="ORF">ZOSMA_85G01180</name>
</gene>
<organism evidence="7 8">
    <name type="scientific">Zostera marina</name>
    <name type="common">Eelgrass</name>
    <dbReference type="NCBI Taxonomy" id="29655"/>
    <lineage>
        <taxon>Eukaryota</taxon>
        <taxon>Viridiplantae</taxon>
        <taxon>Streptophyta</taxon>
        <taxon>Embryophyta</taxon>
        <taxon>Tracheophyta</taxon>
        <taxon>Spermatophyta</taxon>
        <taxon>Magnoliopsida</taxon>
        <taxon>Liliopsida</taxon>
        <taxon>Zosteraceae</taxon>
        <taxon>Zostera</taxon>
    </lineage>
</organism>
<dbReference type="InterPro" id="IPR001096">
    <property type="entry name" value="Peptidase_C13"/>
</dbReference>
<dbReference type="PANTHER" id="PTHR48067:SF1">
    <property type="entry name" value="GPI-ANCHOR TRANSAMIDASE"/>
    <property type="match status" value="1"/>
</dbReference>
<dbReference type="AlphaFoldDB" id="A0A0K9NN91"/>
<evidence type="ECO:0000256" key="2">
    <source>
        <dbReference type="ARBA" id="ARBA00009941"/>
    </source>
</evidence>